<evidence type="ECO:0000313" key="2">
    <source>
        <dbReference type="EMBL" id="OXA48508.1"/>
    </source>
</evidence>
<organism evidence="2 3">
    <name type="scientific">Folsomia candida</name>
    <name type="common">Springtail</name>
    <dbReference type="NCBI Taxonomy" id="158441"/>
    <lineage>
        <taxon>Eukaryota</taxon>
        <taxon>Metazoa</taxon>
        <taxon>Ecdysozoa</taxon>
        <taxon>Arthropoda</taxon>
        <taxon>Hexapoda</taxon>
        <taxon>Collembola</taxon>
        <taxon>Entomobryomorpha</taxon>
        <taxon>Isotomoidea</taxon>
        <taxon>Isotomidae</taxon>
        <taxon>Proisotominae</taxon>
        <taxon>Folsomia</taxon>
    </lineage>
</organism>
<dbReference type="PANTHER" id="PTHR48462:SF1">
    <property type="entry name" value="PROTEIN, PUTATIVE-RELATED"/>
    <property type="match status" value="1"/>
</dbReference>
<dbReference type="AlphaFoldDB" id="A0A226DU26"/>
<protein>
    <submittedName>
        <fullName evidence="2">Uncharacterized protein</fullName>
    </submittedName>
</protein>
<proteinExistence type="predicted"/>
<evidence type="ECO:0000313" key="3">
    <source>
        <dbReference type="Proteomes" id="UP000198287"/>
    </source>
</evidence>
<dbReference type="EMBL" id="LNIX01000011">
    <property type="protein sequence ID" value="OXA48508.1"/>
    <property type="molecule type" value="Genomic_DNA"/>
</dbReference>
<evidence type="ECO:0000256" key="1">
    <source>
        <dbReference type="SAM" id="MobiDB-lite"/>
    </source>
</evidence>
<reference evidence="2 3" key="1">
    <citation type="submission" date="2015-12" db="EMBL/GenBank/DDBJ databases">
        <title>The genome of Folsomia candida.</title>
        <authorList>
            <person name="Faddeeva A."/>
            <person name="Derks M.F."/>
            <person name="Anvar Y."/>
            <person name="Smit S."/>
            <person name="Van Straalen N."/>
            <person name="Roelofs D."/>
        </authorList>
    </citation>
    <scope>NUCLEOTIDE SEQUENCE [LARGE SCALE GENOMIC DNA]</scope>
    <source>
        <strain evidence="2 3">VU population</strain>
        <tissue evidence="2">Whole body</tissue>
    </source>
</reference>
<dbReference type="OrthoDB" id="7485566at2759"/>
<dbReference type="PANTHER" id="PTHR48462">
    <property type="entry name" value="PROTEIN, PUTATIVE-RELATED"/>
    <property type="match status" value="1"/>
</dbReference>
<dbReference type="Proteomes" id="UP000198287">
    <property type="component" value="Unassembled WGS sequence"/>
</dbReference>
<name>A0A226DU26_FOLCA</name>
<keyword evidence="3" id="KW-1185">Reference proteome</keyword>
<feature type="compositionally biased region" description="Low complexity" evidence="1">
    <location>
        <begin position="64"/>
        <end position="80"/>
    </location>
</feature>
<sequence length="702" mass="76538">MGNFIPSNPPREVRYACDYGCGCADCDPYVYDNSPGMNTTQSYGFTDYSPDPVRGSYNSSTYVASRTPSSRSIPTASRSSVKTGSLSWSEPRPQPQIIPSSLAYTTSRPSISTNCGAPARTQLQPQTSLRSPVSPSNPIRSATSSTDRRIIDTNWIMLPSTSWSIPAVQPSSVYPTAPNVNRPSTSTNNQWMKFLTGWSVAYNEGSSRNLLAEKLVVQERSKLEMKEQQQKLLDNVDKLRITKKEVGVLGADDHTRSKILERFRQAAPGIQEISPATAVLLGAPLTDEAIESVVGTKTDQLAKLGARLLELSSHSAFFPLRASISTPRLIYFLRCAPTWRRFDALTLYDAKLKESMEGILNCSLSPQSWLQSSLPVGDGGLGVRHAVDVAIPCFLASAYSVLPLVERLLPPYLHGTVTALQEGEEGWNPMGPAEFPPPEVRGFQASWEVPQQEAAINHLRNRASTPEDKARLLAMGQLHVGAWLNAVPSPQLGTLLPNETFRIACALRLGCDVCHSHKCPCGAMVTSKGYHGLSCKSIAGRHSRHAAANDVIWRALRSSGAPTIKEPAGCSRPDGKRPDGLTLVPWARGRPLVWDFTCVDTFAPSYLPQTCVHPGAAAERAEDRKTKRFLFVPVAVETTGVWGKEGLSLTKEIGTRITALTDEKRATNFLIQRISIAVQRGNVAAILGSLPAGRELDEVFYL</sequence>
<accession>A0A226DU26</accession>
<gene>
    <name evidence="2" type="ORF">Fcan01_16329</name>
</gene>
<feature type="compositionally biased region" description="Polar residues" evidence="1">
    <location>
        <begin position="97"/>
        <end position="145"/>
    </location>
</feature>
<comment type="caution">
    <text evidence="2">The sequence shown here is derived from an EMBL/GenBank/DDBJ whole genome shotgun (WGS) entry which is preliminary data.</text>
</comment>
<feature type="region of interest" description="Disordered" evidence="1">
    <location>
        <begin position="59"/>
        <end position="146"/>
    </location>
</feature>